<proteinExistence type="inferred from homology"/>
<keyword evidence="2 5" id="KW-0808">Transferase</keyword>
<dbReference type="PANTHER" id="PTHR18895">
    <property type="entry name" value="HEMK METHYLTRANSFERASE"/>
    <property type="match status" value="1"/>
</dbReference>
<evidence type="ECO:0000256" key="4">
    <source>
        <dbReference type="ARBA" id="ARBA00048391"/>
    </source>
</evidence>
<dbReference type="GO" id="GO:0102559">
    <property type="term" value="F:peptide chain release factor N(5)-glutamine methyltransferase activity"/>
    <property type="evidence" value="ECO:0007669"/>
    <property type="project" value="UniProtKB-EC"/>
</dbReference>
<dbReference type="NCBIfam" id="TIGR03534">
    <property type="entry name" value="RF_mod_PrmC"/>
    <property type="match status" value="1"/>
</dbReference>
<dbReference type="InterPro" id="IPR029063">
    <property type="entry name" value="SAM-dependent_MTases_sf"/>
</dbReference>
<dbReference type="FunFam" id="3.40.50.150:FF:000053">
    <property type="entry name" value="Release factor glutamine methyltransferase"/>
    <property type="match status" value="1"/>
</dbReference>
<dbReference type="HAMAP" id="MF_02126">
    <property type="entry name" value="RF_methyltr_PrmC"/>
    <property type="match status" value="1"/>
</dbReference>
<dbReference type="PROSITE" id="PS00092">
    <property type="entry name" value="N6_MTASE"/>
    <property type="match status" value="1"/>
</dbReference>
<organism evidence="8 9">
    <name type="scientific">Candidatus Thiodiazotropha taylori</name>
    <dbReference type="NCBI Taxonomy" id="2792791"/>
    <lineage>
        <taxon>Bacteria</taxon>
        <taxon>Pseudomonadati</taxon>
        <taxon>Pseudomonadota</taxon>
        <taxon>Gammaproteobacteria</taxon>
        <taxon>Chromatiales</taxon>
        <taxon>Sedimenticolaceae</taxon>
        <taxon>Candidatus Thiodiazotropha</taxon>
    </lineage>
</organism>
<evidence type="ECO:0000313" key="9">
    <source>
        <dbReference type="Proteomes" id="UP000886667"/>
    </source>
</evidence>
<keyword evidence="3 5" id="KW-0949">S-adenosyl-L-methionine</keyword>
<feature type="binding site" evidence="5">
    <location>
        <begin position="136"/>
        <end position="140"/>
    </location>
    <ligand>
        <name>S-adenosyl-L-methionine</name>
        <dbReference type="ChEBI" id="CHEBI:59789"/>
    </ligand>
</feature>
<dbReference type="NCBIfam" id="TIGR00536">
    <property type="entry name" value="hemK_fam"/>
    <property type="match status" value="1"/>
</dbReference>
<evidence type="ECO:0000256" key="2">
    <source>
        <dbReference type="ARBA" id="ARBA00022679"/>
    </source>
</evidence>
<dbReference type="AlphaFoldDB" id="A0A9E4KAE5"/>
<dbReference type="Pfam" id="PF17827">
    <property type="entry name" value="PrmC_N"/>
    <property type="match status" value="1"/>
</dbReference>
<evidence type="ECO:0000259" key="7">
    <source>
        <dbReference type="Pfam" id="PF17827"/>
    </source>
</evidence>
<accession>A0A9E4KAE5</accession>
<dbReference type="GO" id="GO:0032259">
    <property type="term" value="P:methylation"/>
    <property type="evidence" value="ECO:0007669"/>
    <property type="project" value="UniProtKB-KW"/>
</dbReference>
<dbReference type="InterPro" id="IPR050320">
    <property type="entry name" value="N5-glutamine_MTase"/>
</dbReference>
<dbReference type="InterPro" id="IPR025714">
    <property type="entry name" value="Methyltranfer_dom"/>
</dbReference>
<dbReference type="InterPro" id="IPR004556">
    <property type="entry name" value="HemK-like"/>
</dbReference>
<sequence length="296" mass="32615">MKSWPQWAKPEVKGHPMPTLKQALLTAQQSLSGIADNPELEAAMLLCHLLDKPKSHLYAWPEAILSESQQQHYQQLIEQRQQGTPIAYILQQREFWSLSLRVTPDTLIPRAESELLVERALIHLEGCHNPIAADLGTGSGAIALALASERPDARVAATDLQQAALSIAQENARRLGLQNLLFHAGDWCAALPKGERFDLILSNPPYIETGDPHLTRGDLPYEPRSALVSGEDGLDDIRTIIEQAPARLKQNGWLILEHGYNQADAVRRLMQSAGMSGIRSHTDLAGQPRVTEGCCS</sequence>
<keyword evidence="1 5" id="KW-0489">Methyltransferase</keyword>
<dbReference type="Pfam" id="PF13847">
    <property type="entry name" value="Methyltransf_31"/>
    <property type="match status" value="1"/>
</dbReference>
<dbReference type="Gene3D" id="3.40.50.150">
    <property type="entry name" value="Vaccinia Virus protein VP39"/>
    <property type="match status" value="1"/>
</dbReference>
<evidence type="ECO:0000259" key="6">
    <source>
        <dbReference type="Pfam" id="PF13847"/>
    </source>
</evidence>
<dbReference type="InterPro" id="IPR019874">
    <property type="entry name" value="RF_methyltr_PrmC"/>
</dbReference>
<dbReference type="EC" id="2.1.1.297" evidence="5"/>
<evidence type="ECO:0000256" key="3">
    <source>
        <dbReference type="ARBA" id="ARBA00022691"/>
    </source>
</evidence>
<comment type="caution">
    <text evidence="8">The sequence shown here is derived from an EMBL/GenBank/DDBJ whole genome shotgun (WGS) entry which is preliminary data.</text>
</comment>
<dbReference type="GO" id="GO:0003676">
    <property type="term" value="F:nucleic acid binding"/>
    <property type="evidence" value="ECO:0007669"/>
    <property type="project" value="InterPro"/>
</dbReference>
<comment type="function">
    <text evidence="5">Methylates the class 1 translation termination release factors RF1/PrfA and RF2/PrfB on the glutamine residue of the universally conserved GGQ motif.</text>
</comment>
<evidence type="ECO:0000256" key="1">
    <source>
        <dbReference type="ARBA" id="ARBA00022603"/>
    </source>
</evidence>
<dbReference type="Proteomes" id="UP000886667">
    <property type="component" value="Unassembled WGS sequence"/>
</dbReference>
<feature type="binding site" evidence="5">
    <location>
        <position position="159"/>
    </location>
    <ligand>
        <name>S-adenosyl-L-methionine</name>
        <dbReference type="ChEBI" id="CHEBI:59789"/>
    </ligand>
</feature>
<feature type="domain" description="Release factor glutamine methyltransferase N-terminal" evidence="7">
    <location>
        <begin position="22"/>
        <end position="90"/>
    </location>
</feature>
<dbReference type="EMBL" id="JAEPCM010000089">
    <property type="protein sequence ID" value="MCG7945356.1"/>
    <property type="molecule type" value="Genomic_DNA"/>
</dbReference>
<protein>
    <recommendedName>
        <fullName evidence="5">Release factor glutamine methyltransferase</fullName>
        <shortName evidence="5">RF MTase</shortName>
        <ecNumber evidence="5">2.1.1.297</ecNumber>
    </recommendedName>
    <alternativeName>
        <fullName evidence="5">N5-glutamine methyltransferase PrmC</fullName>
    </alternativeName>
    <alternativeName>
        <fullName evidence="5">Protein-(glutamine-N5) MTase PrmC</fullName>
    </alternativeName>
    <alternativeName>
        <fullName evidence="5">Protein-glutamine N-methyltransferase PrmC</fullName>
    </alternativeName>
</protein>
<comment type="catalytic activity">
    <reaction evidence="4 5">
        <text>L-glutaminyl-[peptide chain release factor] + S-adenosyl-L-methionine = N(5)-methyl-L-glutaminyl-[peptide chain release factor] + S-adenosyl-L-homocysteine + H(+)</text>
        <dbReference type="Rhea" id="RHEA:42896"/>
        <dbReference type="Rhea" id="RHEA-COMP:10271"/>
        <dbReference type="Rhea" id="RHEA-COMP:10272"/>
        <dbReference type="ChEBI" id="CHEBI:15378"/>
        <dbReference type="ChEBI" id="CHEBI:30011"/>
        <dbReference type="ChEBI" id="CHEBI:57856"/>
        <dbReference type="ChEBI" id="CHEBI:59789"/>
        <dbReference type="ChEBI" id="CHEBI:61891"/>
        <dbReference type="EC" id="2.1.1.297"/>
    </reaction>
</comment>
<feature type="domain" description="Methyltransferase" evidence="6">
    <location>
        <begin position="134"/>
        <end position="271"/>
    </location>
</feature>
<evidence type="ECO:0000256" key="5">
    <source>
        <dbReference type="HAMAP-Rule" id="MF_02126"/>
    </source>
</evidence>
<feature type="binding site" evidence="5">
    <location>
        <begin position="203"/>
        <end position="206"/>
    </location>
    <ligand>
        <name>substrate</name>
    </ligand>
</feature>
<comment type="similarity">
    <text evidence="5">Belongs to the protein N5-glutamine methyltransferase family. PrmC subfamily.</text>
</comment>
<feature type="binding site" evidence="5">
    <location>
        <position position="187"/>
    </location>
    <ligand>
        <name>S-adenosyl-L-methionine</name>
        <dbReference type="ChEBI" id="CHEBI:59789"/>
    </ligand>
</feature>
<dbReference type="CDD" id="cd02440">
    <property type="entry name" value="AdoMet_MTases"/>
    <property type="match status" value="1"/>
</dbReference>
<dbReference type="Gene3D" id="1.10.8.10">
    <property type="entry name" value="DNA helicase RuvA subunit, C-terminal domain"/>
    <property type="match status" value="1"/>
</dbReference>
<reference evidence="8" key="1">
    <citation type="journal article" date="2021" name="Proc. Natl. Acad. Sci. U.S.A.">
        <title>Global biogeography of chemosynthetic symbionts reveals both localized and globally distributed symbiont groups. .</title>
        <authorList>
            <person name="Osvatic J.T."/>
            <person name="Wilkins L.G.E."/>
            <person name="Leibrecht L."/>
            <person name="Leray M."/>
            <person name="Zauner S."/>
            <person name="Polzin J."/>
            <person name="Camacho Y."/>
            <person name="Gros O."/>
            <person name="van Gils J.A."/>
            <person name="Eisen J.A."/>
            <person name="Petersen J.M."/>
            <person name="Yuen B."/>
        </authorList>
    </citation>
    <scope>NUCLEOTIDE SEQUENCE</scope>
    <source>
        <strain evidence="8">MAGclacostrist064TRANS</strain>
    </source>
</reference>
<dbReference type="PANTHER" id="PTHR18895:SF74">
    <property type="entry name" value="MTRF1L RELEASE FACTOR GLUTAMINE METHYLTRANSFERASE"/>
    <property type="match status" value="1"/>
</dbReference>
<dbReference type="SUPFAM" id="SSF53335">
    <property type="entry name" value="S-adenosyl-L-methionine-dependent methyltransferases"/>
    <property type="match status" value="1"/>
</dbReference>
<dbReference type="InterPro" id="IPR040758">
    <property type="entry name" value="PrmC_N"/>
</dbReference>
<name>A0A9E4KAE5_9GAMM</name>
<dbReference type="InterPro" id="IPR002052">
    <property type="entry name" value="DNA_methylase_N6_adenine_CS"/>
</dbReference>
<evidence type="ECO:0000313" key="8">
    <source>
        <dbReference type="EMBL" id="MCG7945356.1"/>
    </source>
</evidence>
<feature type="binding site" evidence="5">
    <location>
        <position position="203"/>
    </location>
    <ligand>
        <name>S-adenosyl-L-methionine</name>
        <dbReference type="ChEBI" id="CHEBI:59789"/>
    </ligand>
</feature>
<gene>
    <name evidence="5 8" type="primary">prmC</name>
    <name evidence="8" type="ORF">JAZ07_03305</name>
</gene>